<accession>A0A8H6HHH6</accession>
<evidence type="ECO:0000313" key="5">
    <source>
        <dbReference type="Proteomes" id="UP000521943"/>
    </source>
</evidence>
<dbReference type="Pfam" id="PF12796">
    <property type="entry name" value="Ank_2"/>
    <property type="match status" value="4"/>
</dbReference>
<dbReference type="Proteomes" id="UP000521943">
    <property type="component" value="Unassembled WGS sequence"/>
</dbReference>
<dbReference type="AlphaFoldDB" id="A0A8H6HHH6"/>
<organism evidence="4 5">
    <name type="scientific">Ephemerocybe angulata</name>
    <dbReference type="NCBI Taxonomy" id="980116"/>
    <lineage>
        <taxon>Eukaryota</taxon>
        <taxon>Fungi</taxon>
        <taxon>Dikarya</taxon>
        <taxon>Basidiomycota</taxon>
        <taxon>Agaricomycotina</taxon>
        <taxon>Agaricomycetes</taxon>
        <taxon>Agaricomycetidae</taxon>
        <taxon>Agaricales</taxon>
        <taxon>Agaricineae</taxon>
        <taxon>Psathyrellaceae</taxon>
        <taxon>Ephemerocybe</taxon>
    </lineage>
</organism>
<reference evidence="4 5" key="1">
    <citation type="submission" date="2020-07" db="EMBL/GenBank/DDBJ databases">
        <title>Comparative genomics of pyrophilous fungi reveals a link between fire events and developmental genes.</title>
        <authorList>
            <consortium name="DOE Joint Genome Institute"/>
            <person name="Steindorff A.S."/>
            <person name="Carver A."/>
            <person name="Calhoun S."/>
            <person name="Stillman K."/>
            <person name="Liu H."/>
            <person name="Lipzen A."/>
            <person name="Pangilinan J."/>
            <person name="Labutti K."/>
            <person name="Bruns T.D."/>
            <person name="Grigoriev I.V."/>
        </authorList>
    </citation>
    <scope>NUCLEOTIDE SEQUENCE [LARGE SCALE GENOMIC DNA]</scope>
    <source>
        <strain evidence="4 5">CBS 144469</strain>
    </source>
</reference>
<dbReference type="InterPro" id="IPR036770">
    <property type="entry name" value="Ankyrin_rpt-contain_sf"/>
</dbReference>
<name>A0A8H6HHH6_9AGAR</name>
<dbReference type="EMBL" id="JACGCI010000084">
    <property type="protein sequence ID" value="KAF6747135.1"/>
    <property type="molecule type" value="Genomic_DNA"/>
</dbReference>
<proteinExistence type="predicted"/>
<evidence type="ECO:0000256" key="2">
    <source>
        <dbReference type="ARBA" id="ARBA00023043"/>
    </source>
</evidence>
<dbReference type="InterPro" id="IPR002110">
    <property type="entry name" value="Ankyrin_rpt"/>
</dbReference>
<feature type="transmembrane region" description="Helical" evidence="3">
    <location>
        <begin position="229"/>
        <end position="251"/>
    </location>
</feature>
<keyword evidence="1" id="KW-0677">Repeat</keyword>
<sequence>MSWMNNTNTFVYFLLYVQYKNQPSTRRTVAATWSGWYRHVRRLVTSIARSGTSGGVEIEELGKRGLSMRQDSAASEISISRRRKGAKMLVKRFVLLLGSLHLTLMASLGLWLWSDIRGFGKRNDGENACAAQFALFAILGRHIPFASRALRIASFIIYGIFLIPGVNLLLPIAVFLGIYTFCYHYLPAPALIPQERMDIYSRSARVRFRIGQAHNFILQNFEWSMVPPLIGLLVLLAINIVFITDIELTLAQNAGLQLSNDEVEWEFGQILSMLLLILPLRDLAETILARRVKQRQKDLIPGLRTAVRWKEWDTVWILVRMGASPNVKLDGDMSAIQAACLSDDSVPLIVITALLEAGGDPNIEDRPNRDRYSVDRDNKDCLRLLDSVKKQSKDATSALRAATNRGYGAAAKLLLNSDTIDINSPNKLGQTALILASKAGHDAIFKILFKEPGINYNLCDKDGRTALILASKAGHEPICELLCTAPGIDVNLRDKDRRTAMMWGCANGHKPIVVMLLAAPLNNIYLCDKGGRTALNYAIAAGHEEIVKLFKPNVTARGRRSPLIQAAIDDDVDTAVGLRTWPGIDVNAKDQEKTALMWASELGNAAVVELLCATHGIQVNVTEGQGRTALMLASSQIRNAKSIIESLCSVPGIEVNRTDKLGRTALIWAASQLDGTGSELAAMSLCAVQGINVNQADSGGATALMWASSQGSEATVKVLCEAPGIDVNHADFDGNTPLMSASAMSNEAVVQILCSTSGIDVNMADTDGRTALIWAVSSGDDNSKSVVEFLCAMPGINVNMADGDGKTALMWAASEGNEAVVKVLCAAPGIDLNLGNRNGTTALMWALSEGHDAVVEILQKVPGIIEPRRTI</sequence>
<comment type="caution">
    <text evidence="4">The sequence shown here is derived from an EMBL/GenBank/DDBJ whole genome shotgun (WGS) entry which is preliminary data.</text>
</comment>
<feature type="transmembrane region" description="Helical" evidence="3">
    <location>
        <begin position="155"/>
        <end position="181"/>
    </location>
</feature>
<feature type="transmembrane region" description="Helical" evidence="3">
    <location>
        <begin position="93"/>
        <end position="113"/>
    </location>
</feature>
<evidence type="ECO:0000256" key="3">
    <source>
        <dbReference type="SAM" id="Phobius"/>
    </source>
</evidence>
<dbReference type="InterPro" id="IPR050889">
    <property type="entry name" value="Dendritic_Spine_Reg/Scaffold"/>
</dbReference>
<keyword evidence="3" id="KW-1133">Transmembrane helix</keyword>
<protein>
    <submittedName>
        <fullName evidence="4">Ankyrin repeat-containing domain protein</fullName>
    </submittedName>
</protein>
<dbReference type="SUPFAM" id="SSF48403">
    <property type="entry name" value="Ankyrin repeat"/>
    <property type="match status" value="2"/>
</dbReference>
<dbReference type="Pfam" id="PF00023">
    <property type="entry name" value="Ank"/>
    <property type="match status" value="2"/>
</dbReference>
<dbReference type="OrthoDB" id="194358at2759"/>
<keyword evidence="2" id="KW-0040">ANK repeat</keyword>
<dbReference type="Gene3D" id="1.25.40.20">
    <property type="entry name" value="Ankyrin repeat-containing domain"/>
    <property type="match status" value="4"/>
</dbReference>
<dbReference type="SMART" id="SM00248">
    <property type="entry name" value="ANK"/>
    <property type="match status" value="15"/>
</dbReference>
<dbReference type="PANTHER" id="PTHR24166">
    <property type="entry name" value="ROLLING PEBBLES, ISOFORM B"/>
    <property type="match status" value="1"/>
</dbReference>
<dbReference type="PANTHER" id="PTHR24166:SF58">
    <property type="entry name" value="ANKYCORBIN-LIKE"/>
    <property type="match status" value="1"/>
</dbReference>
<keyword evidence="3" id="KW-0472">Membrane</keyword>
<keyword evidence="5" id="KW-1185">Reference proteome</keyword>
<gene>
    <name evidence="4" type="ORF">DFP72DRAFT_612291</name>
</gene>
<evidence type="ECO:0000256" key="1">
    <source>
        <dbReference type="ARBA" id="ARBA00022737"/>
    </source>
</evidence>
<keyword evidence="3" id="KW-0812">Transmembrane</keyword>
<evidence type="ECO:0000313" key="4">
    <source>
        <dbReference type="EMBL" id="KAF6747135.1"/>
    </source>
</evidence>